<gene>
    <name evidence="7" type="ORF">SAMN04488494_0027</name>
</gene>
<keyword evidence="2 6" id="KW-0812">Transmembrane</keyword>
<dbReference type="EMBL" id="FRCJ01000010">
    <property type="protein sequence ID" value="SHN03082.1"/>
    <property type="molecule type" value="Genomic_DNA"/>
</dbReference>
<dbReference type="Proteomes" id="UP000184280">
    <property type="component" value="Unassembled WGS sequence"/>
</dbReference>
<dbReference type="RefSeq" id="WP_073047839.1">
    <property type="nucleotide sequence ID" value="NZ_FOLF01000015.1"/>
</dbReference>
<evidence type="ECO:0000256" key="5">
    <source>
        <dbReference type="SAM" id="MobiDB-lite"/>
    </source>
</evidence>
<accession>A0A1M7NHB5</accession>
<keyword evidence="3 6" id="KW-1133">Transmembrane helix</keyword>
<evidence type="ECO:0000313" key="8">
    <source>
        <dbReference type="Proteomes" id="UP000184280"/>
    </source>
</evidence>
<dbReference type="PANTHER" id="PTHR30168:SF0">
    <property type="entry name" value="INNER MEMBRANE PROTEIN"/>
    <property type="match status" value="1"/>
</dbReference>
<dbReference type="Pfam" id="PF04228">
    <property type="entry name" value="Zn_peptidase"/>
    <property type="match status" value="1"/>
</dbReference>
<evidence type="ECO:0000256" key="2">
    <source>
        <dbReference type="ARBA" id="ARBA00022692"/>
    </source>
</evidence>
<evidence type="ECO:0000256" key="6">
    <source>
        <dbReference type="SAM" id="Phobius"/>
    </source>
</evidence>
<protein>
    <recommendedName>
        <fullName evidence="9">Neutral zinc metallopeptidase</fullName>
    </recommendedName>
</protein>
<proteinExistence type="predicted"/>
<dbReference type="PANTHER" id="PTHR30168">
    <property type="entry name" value="PUTATIVE MEMBRANE PROTEIN YPFJ"/>
    <property type="match status" value="1"/>
</dbReference>
<sequence length="293" mass="32500">MRLDGRRESSNVEDRRGMSGGAKAGIGGIGGIILIALFTFLQGGNVGDVVQNVVQQSLQMQAPTETVGEENFTEEEQELASDCKKILASTEEVWTKVFEENGWGEYQYPTLVLFSNQVNSACGSATAAVGPFYCSGDQKLYVDLSFFTQMKRQLGVEGNTFAYAYVIAHEIGHHIEYLTGTLNKAHSAMNQTDKVSANQISVRLELLADYYAGVWAHYEDAMNHSMEYGDLEKGLELAKAIGDDWLQKKAQGRATPESFTHGTSDQRKRWLKRGFETGDMRTTTFAVQNYNDL</sequence>
<comment type="subcellular location">
    <subcellularLocation>
        <location evidence="1">Membrane</location>
        <topology evidence="1">Single-pass membrane protein</topology>
    </subcellularLocation>
</comment>
<evidence type="ECO:0000256" key="4">
    <source>
        <dbReference type="ARBA" id="ARBA00023136"/>
    </source>
</evidence>
<reference evidence="7 8" key="1">
    <citation type="submission" date="2016-11" db="EMBL/GenBank/DDBJ databases">
        <authorList>
            <person name="Jaros S."/>
            <person name="Januszkiewicz K."/>
            <person name="Wedrychowicz H."/>
        </authorList>
    </citation>
    <scope>NUCLEOTIDE SEQUENCE [LARGE SCALE GENOMIC DNA]</scope>
    <source>
        <strain evidence="7 8">BPI-34</strain>
    </source>
</reference>
<dbReference type="OrthoDB" id="9774900at2"/>
<keyword evidence="4 6" id="KW-0472">Membrane</keyword>
<evidence type="ECO:0000256" key="1">
    <source>
        <dbReference type="ARBA" id="ARBA00004167"/>
    </source>
</evidence>
<organism evidence="7 8">
    <name type="scientific">Xylanibacter ruminicola</name>
    <name type="common">Prevotella ruminicola</name>
    <dbReference type="NCBI Taxonomy" id="839"/>
    <lineage>
        <taxon>Bacteria</taxon>
        <taxon>Pseudomonadati</taxon>
        <taxon>Bacteroidota</taxon>
        <taxon>Bacteroidia</taxon>
        <taxon>Bacteroidales</taxon>
        <taxon>Prevotellaceae</taxon>
        <taxon>Xylanibacter</taxon>
    </lineage>
</organism>
<name>A0A1M7NHB5_XYLRU</name>
<feature type="compositionally biased region" description="Basic and acidic residues" evidence="5">
    <location>
        <begin position="1"/>
        <end position="17"/>
    </location>
</feature>
<dbReference type="InterPro" id="IPR007343">
    <property type="entry name" value="Uncharacterised_pept_Zn_put"/>
</dbReference>
<dbReference type="GO" id="GO:0016020">
    <property type="term" value="C:membrane"/>
    <property type="evidence" value="ECO:0007669"/>
    <property type="project" value="UniProtKB-SubCell"/>
</dbReference>
<feature type="transmembrane region" description="Helical" evidence="6">
    <location>
        <begin position="21"/>
        <end position="41"/>
    </location>
</feature>
<evidence type="ECO:0000256" key="3">
    <source>
        <dbReference type="ARBA" id="ARBA00022989"/>
    </source>
</evidence>
<dbReference type="AlphaFoldDB" id="A0A1M7NHB5"/>
<evidence type="ECO:0000313" key="7">
    <source>
        <dbReference type="EMBL" id="SHN03082.1"/>
    </source>
</evidence>
<evidence type="ECO:0008006" key="9">
    <source>
        <dbReference type="Google" id="ProtNLM"/>
    </source>
</evidence>
<feature type="region of interest" description="Disordered" evidence="5">
    <location>
        <begin position="1"/>
        <end position="20"/>
    </location>
</feature>